<sequence>MPSDPYSGPASGALLSCLGFPSWGGLHLVVPSRGQPPALARRLELCQRDDGAVGGQLLPALLRRHRDLEPLDPARWPWAGESAMAWPRAWGHRYLLICRWGSATPLRIAAWRRQGEGQGQQGGWARLCGPVPLSSFGERFLAPRDGQEMTRATPSPTTIRAMAPTAQ</sequence>
<accession>A0ABU5RSR4</accession>
<comment type="caution">
    <text evidence="2">The sequence shown here is derived from an EMBL/GenBank/DDBJ whole genome shotgun (WGS) entry which is preliminary data.</text>
</comment>
<dbReference type="Proteomes" id="UP001304461">
    <property type="component" value="Unassembled WGS sequence"/>
</dbReference>
<name>A0ABU5RSR4_9CYAN</name>
<organism evidence="2 3">
    <name type="scientific">Cyanobium gracile UHCC 0139</name>
    <dbReference type="NCBI Taxonomy" id="3110308"/>
    <lineage>
        <taxon>Bacteria</taxon>
        <taxon>Bacillati</taxon>
        <taxon>Cyanobacteriota</taxon>
        <taxon>Cyanophyceae</taxon>
        <taxon>Synechococcales</taxon>
        <taxon>Prochlorococcaceae</taxon>
        <taxon>Cyanobium</taxon>
    </lineage>
</organism>
<dbReference type="EMBL" id="JAYGHX010000002">
    <property type="protein sequence ID" value="MEA5390827.1"/>
    <property type="molecule type" value="Genomic_DNA"/>
</dbReference>
<evidence type="ECO:0000256" key="1">
    <source>
        <dbReference type="SAM" id="MobiDB-lite"/>
    </source>
</evidence>
<evidence type="ECO:0000313" key="2">
    <source>
        <dbReference type="EMBL" id="MEA5390827.1"/>
    </source>
</evidence>
<keyword evidence="3" id="KW-1185">Reference proteome</keyword>
<proteinExistence type="predicted"/>
<reference evidence="2 3" key="1">
    <citation type="submission" date="2023-12" db="EMBL/GenBank/DDBJ databases">
        <title>Baltic Sea Cyanobacteria.</title>
        <authorList>
            <person name="Delbaje E."/>
            <person name="Fewer D.P."/>
            <person name="Shishido T.K."/>
        </authorList>
    </citation>
    <scope>NUCLEOTIDE SEQUENCE [LARGE SCALE GENOMIC DNA]</scope>
    <source>
        <strain evidence="2 3">UHCC 0139</strain>
    </source>
</reference>
<gene>
    <name evidence="2" type="ORF">VB738_06065</name>
</gene>
<protein>
    <submittedName>
        <fullName evidence="2">Uncharacterized protein</fullName>
    </submittedName>
</protein>
<evidence type="ECO:0000313" key="3">
    <source>
        <dbReference type="Proteomes" id="UP001304461"/>
    </source>
</evidence>
<feature type="region of interest" description="Disordered" evidence="1">
    <location>
        <begin position="147"/>
        <end position="167"/>
    </location>
</feature>
<dbReference type="RefSeq" id="WP_323304887.1">
    <property type="nucleotide sequence ID" value="NZ_JAYGHX010000002.1"/>
</dbReference>